<feature type="region of interest" description="Disordered" evidence="2">
    <location>
        <begin position="310"/>
        <end position="342"/>
    </location>
</feature>
<feature type="compositionally biased region" description="Basic and acidic residues" evidence="2">
    <location>
        <begin position="518"/>
        <end position="530"/>
    </location>
</feature>
<organism evidence="4 5">
    <name type="scientific">Spiribacter salinus</name>
    <dbReference type="NCBI Taxonomy" id="1335746"/>
    <lineage>
        <taxon>Bacteria</taxon>
        <taxon>Pseudomonadati</taxon>
        <taxon>Pseudomonadota</taxon>
        <taxon>Gammaproteobacteria</taxon>
        <taxon>Chromatiales</taxon>
        <taxon>Ectothiorhodospiraceae</taxon>
        <taxon>Spiribacter</taxon>
    </lineage>
</organism>
<evidence type="ECO:0000313" key="4">
    <source>
        <dbReference type="EMBL" id="TQE99601.1"/>
    </source>
</evidence>
<feature type="domain" description="MobA/VirD2-like nuclease" evidence="3">
    <location>
        <begin position="23"/>
        <end position="148"/>
    </location>
</feature>
<comment type="caution">
    <text evidence="4">The sequence shown here is derived from an EMBL/GenBank/DDBJ whole genome shotgun (WGS) entry which is preliminary data.</text>
</comment>
<accession>A0A540VS62</accession>
<feature type="compositionally biased region" description="Basic and acidic residues" evidence="2">
    <location>
        <begin position="313"/>
        <end position="329"/>
    </location>
</feature>
<feature type="compositionally biased region" description="Basic and acidic residues" evidence="2">
    <location>
        <begin position="464"/>
        <end position="493"/>
    </location>
</feature>
<name>A0A540VS62_9GAMM</name>
<feature type="coiled-coil region" evidence="1">
    <location>
        <begin position="282"/>
        <end position="309"/>
    </location>
</feature>
<keyword evidence="1" id="KW-0175">Coiled coil</keyword>
<dbReference type="InterPro" id="IPR005094">
    <property type="entry name" value="Endonuclease_MobA/VirD2"/>
</dbReference>
<dbReference type="Proteomes" id="UP000315400">
    <property type="component" value="Unassembled WGS sequence"/>
</dbReference>
<proteinExistence type="predicted"/>
<protein>
    <submittedName>
        <fullName evidence="4">Relaxase</fullName>
    </submittedName>
</protein>
<dbReference type="AlphaFoldDB" id="A0A540VS62"/>
<evidence type="ECO:0000256" key="1">
    <source>
        <dbReference type="SAM" id="Coils"/>
    </source>
</evidence>
<dbReference type="Pfam" id="PF03432">
    <property type="entry name" value="Relaxase"/>
    <property type="match status" value="1"/>
</dbReference>
<evidence type="ECO:0000259" key="3">
    <source>
        <dbReference type="Pfam" id="PF03432"/>
    </source>
</evidence>
<evidence type="ECO:0000313" key="5">
    <source>
        <dbReference type="Proteomes" id="UP000315400"/>
    </source>
</evidence>
<feature type="region of interest" description="Disordered" evidence="2">
    <location>
        <begin position="430"/>
        <end position="530"/>
    </location>
</feature>
<reference evidence="4 5" key="1">
    <citation type="submission" date="2019-06" db="EMBL/GenBank/DDBJ databases">
        <title>Metagenome assembled Genome of Spiribacter salinus SL48-SHIP from the microbial mat of Salt Lake 48 (Novosibirsk region, Russia).</title>
        <authorList>
            <person name="Shipova A."/>
            <person name="Rozanov A.S."/>
            <person name="Bryanskaya A.V."/>
            <person name="Peltek S.E."/>
        </authorList>
    </citation>
    <scope>NUCLEOTIDE SEQUENCE [LARGE SCALE GENOMIC DNA]</scope>
    <source>
        <strain evidence="4">SL48-SHIP-2</strain>
    </source>
</reference>
<gene>
    <name evidence="4" type="ORF">FKY71_07740</name>
</gene>
<evidence type="ECO:0000256" key="2">
    <source>
        <dbReference type="SAM" id="MobiDB-lite"/>
    </source>
</evidence>
<feature type="compositionally biased region" description="Basic and acidic residues" evidence="2">
    <location>
        <begin position="430"/>
        <end position="443"/>
    </location>
</feature>
<dbReference type="EMBL" id="VIFK01000050">
    <property type="protein sequence ID" value="TQE99601.1"/>
    <property type="molecule type" value="Genomic_DNA"/>
</dbReference>
<sequence>MIPFGSQRASGQDLATHLLNARDNERVELAEVRGAVADDLHGAFAEWEAQAHALTRCSQYLYSLSVNPDPAQEPLTRDQYRDYIDRVEEKLGLTAQPRAVVFHEKYGRGHCHVVWSRIDTDKEKAVQMAFDHDKLMMVTREFARDHGLTLPRGYFREEKGPQLSLYELHRQRVTGLSKGDHKSQVTGAWRESDSPKAFTQALAARGYILATGNRPYVLVDLYGGMHALPRLIDDKTVRTKDIRAFLERDYPPASLPDVDQARALVAGHSKALEKHCMAEARAEELSQLQARQQQRRQDLESRQVALRQKQHRERLALSRQQRERREALRRAHRSKMQQIRRGWAQRRPRGLAAFLGRVSGVELARRKLEKFRDRQRHRAYLAAQAALKTDQREERQWLARRQRLQRADLARKLRALARLDKRERRSLEEAFARGERTEGRGGDTRMPALPPELLDQARVAGSRRAREAAAPAREDFNKAGGSDKEKPPRDSFDRAAGGAAATDKRESAPKQKVRRYGPKKDKDRNNDRGR</sequence>